<accession>A0ABN9UI84</accession>
<keyword evidence="3" id="KW-1185">Reference proteome</keyword>
<dbReference type="Proteomes" id="UP001189429">
    <property type="component" value="Unassembled WGS sequence"/>
</dbReference>
<sequence length="140" mass="14316">MICPSGGNQQGFVQAGGQMSPSMGNQQPMQFASVMQPDGSQAMFTAVPQMMVVSPTNAGMQFAAMPQMMPPAGQMQPMSPQMAVQFVGQGPYPGGEATHGAAANPNMKVADDTKGVQEPIGNNADGGADEGSPQAPVSEE</sequence>
<name>A0ABN9UI84_9DINO</name>
<organism evidence="2 3">
    <name type="scientific">Prorocentrum cordatum</name>
    <dbReference type="NCBI Taxonomy" id="2364126"/>
    <lineage>
        <taxon>Eukaryota</taxon>
        <taxon>Sar</taxon>
        <taxon>Alveolata</taxon>
        <taxon>Dinophyceae</taxon>
        <taxon>Prorocentrales</taxon>
        <taxon>Prorocentraceae</taxon>
        <taxon>Prorocentrum</taxon>
    </lineage>
</organism>
<proteinExistence type="predicted"/>
<protein>
    <submittedName>
        <fullName evidence="2">Uncharacterized protein</fullName>
    </submittedName>
</protein>
<dbReference type="EMBL" id="CAUYUJ010015760">
    <property type="protein sequence ID" value="CAK0857818.1"/>
    <property type="molecule type" value="Genomic_DNA"/>
</dbReference>
<evidence type="ECO:0000313" key="2">
    <source>
        <dbReference type="EMBL" id="CAK0857818.1"/>
    </source>
</evidence>
<comment type="caution">
    <text evidence="2">The sequence shown here is derived from an EMBL/GenBank/DDBJ whole genome shotgun (WGS) entry which is preliminary data.</text>
</comment>
<evidence type="ECO:0000313" key="3">
    <source>
        <dbReference type="Proteomes" id="UP001189429"/>
    </source>
</evidence>
<feature type="region of interest" description="Disordered" evidence="1">
    <location>
        <begin position="86"/>
        <end position="140"/>
    </location>
</feature>
<gene>
    <name evidence="2" type="ORF">PCOR1329_LOCUS47785</name>
</gene>
<reference evidence="2" key="1">
    <citation type="submission" date="2023-10" db="EMBL/GenBank/DDBJ databases">
        <authorList>
            <person name="Chen Y."/>
            <person name="Shah S."/>
            <person name="Dougan E. K."/>
            <person name="Thang M."/>
            <person name="Chan C."/>
        </authorList>
    </citation>
    <scope>NUCLEOTIDE SEQUENCE [LARGE SCALE GENOMIC DNA]</scope>
</reference>
<evidence type="ECO:0000256" key="1">
    <source>
        <dbReference type="SAM" id="MobiDB-lite"/>
    </source>
</evidence>